<dbReference type="Pfam" id="PF01957">
    <property type="entry name" value="NfeD"/>
    <property type="match status" value="1"/>
</dbReference>
<feature type="transmembrane region" description="Helical" evidence="5">
    <location>
        <begin position="101"/>
        <end position="122"/>
    </location>
</feature>
<dbReference type="Proteomes" id="UP000243524">
    <property type="component" value="Unassembled WGS sequence"/>
</dbReference>
<evidence type="ECO:0000256" key="3">
    <source>
        <dbReference type="ARBA" id="ARBA00022989"/>
    </source>
</evidence>
<dbReference type="InterPro" id="IPR012340">
    <property type="entry name" value="NA-bd_OB-fold"/>
</dbReference>
<organism evidence="7 8">
    <name type="scientific">Halalkalibacillus sediminis</name>
    <dbReference type="NCBI Taxonomy" id="2018042"/>
    <lineage>
        <taxon>Bacteria</taxon>
        <taxon>Bacillati</taxon>
        <taxon>Bacillota</taxon>
        <taxon>Bacilli</taxon>
        <taxon>Bacillales</taxon>
        <taxon>Bacillaceae</taxon>
        <taxon>Halalkalibacillus</taxon>
    </lineage>
</organism>
<protein>
    <recommendedName>
        <fullName evidence="6">NfeD-like C-terminal domain-containing protein</fullName>
    </recommendedName>
</protein>
<name>A0A2I0QXE0_9BACI</name>
<dbReference type="AlphaFoldDB" id="A0A2I0QXE0"/>
<feature type="transmembrane region" description="Helical" evidence="5">
    <location>
        <begin position="6"/>
        <end position="26"/>
    </location>
</feature>
<dbReference type="SUPFAM" id="SSF141322">
    <property type="entry name" value="NfeD domain-like"/>
    <property type="match status" value="1"/>
</dbReference>
<dbReference type="InterPro" id="IPR002810">
    <property type="entry name" value="NfeD-like_C"/>
</dbReference>
<evidence type="ECO:0000256" key="5">
    <source>
        <dbReference type="SAM" id="Phobius"/>
    </source>
</evidence>
<dbReference type="PANTHER" id="PTHR33507">
    <property type="entry name" value="INNER MEMBRANE PROTEIN YBBJ"/>
    <property type="match status" value="1"/>
</dbReference>
<sequence>MFIETALGAFLITAVAMFFLFGELIVKLKGLGAILGLGAITFYFSGHLSSFDLIWIMVTFAVGLLMVILDGKFINDGTIGVLGFIILIFSVGFAAPNWLLAVYSITGVIIGAFGSLFLMKVLPKRGMWTKIALFDQMTSDKGYNSMNDSYKELLNQEGITSTDLRPTGSIRVNDQEYSAVSKGKWIEKGKKVQVTNVDGTKILVEEI</sequence>
<evidence type="ECO:0000313" key="7">
    <source>
        <dbReference type="EMBL" id="PKR79003.1"/>
    </source>
</evidence>
<evidence type="ECO:0000256" key="2">
    <source>
        <dbReference type="ARBA" id="ARBA00022692"/>
    </source>
</evidence>
<comment type="caution">
    <text evidence="7">The sequence shown here is derived from an EMBL/GenBank/DDBJ whole genome shotgun (WGS) entry which is preliminary data.</text>
</comment>
<feature type="transmembrane region" description="Helical" evidence="5">
    <location>
        <begin position="78"/>
        <end position="95"/>
    </location>
</feature>
<accession>A0A2I0QXE0</accession>
<keyword evidence="2 5" id="KW-0812">Transmembrane</keyword>
<keyword evidence="4 5" id="KW-0472">Membrane</keyword>
<feature type="domain" description="NfeD-like C-terminal" evidence="6">
    <location>
        <begin position="151"/>
        <end position="205"/>
    </location>
</feature>
<dbReference type="Gene3D" id="2.40.50.140">
    <property type="entry name" value="Nucleic acid-binding proteins"/>
    <property type="match status" value="1"/>
</dbReference>
<evidence type="ECO:0000313" key="8">
    <source>
        <dbReference type="Proteomes" id="UP000243524"/>
    </source>
</evidence>
<dbReference type="PANTHER" id="PTHR33507:SF3">
    <property type="entry name" value="INNER MEMBRANE PROTEIN YBBJ"/>
    <property type="match status" value="1"/>
</dbReference>
<reference evidence="7 8" key="1">
    <citation type="submission" date="2017-06" db="EMBL/GenBank/DDBJ databases">
        <title>the draft geome sequence of Illustriluteabacillus marina B3227.</title>
        <authorList>
            <person name="He R.-H."/>
            <person name="Du Z.-J."/>
        </authorList>
    </citation>
    <scope>NUCLEOTIDE SEQUENCE [LARGE SCALE GENOMIC DNA]</scope>
    <source>
        <strain evidence="7 8">B3227</strain>
    </source>
</reference>
<dbReference type="GO" id="GO:0005886">
    <property type="term" value="C:plasma membrane"/>
    <property type="evidence" value="ECO:0007669"/>
    <property type="project" value="TreeGrafter"/>
</dbReference>
<comment type="subcellular location">
    <subcellularLocation>
        <location evidence="1">Membrane</location>
        <topology evidence="1">Multi-pass membrane protein</topology>
    </subcellularLocation>
</comment>
<evidence type="ECO:0000256" key="1">
    <source>
        <dbReference type="ARBA" id="ARBA00004141"/>
    </source>
</evidence>
<gene>
    <name evidence="7" type="ORF">CEY16_04440</name>
</gene>
<dbReference type="InterPro" id="IPR052165">
    <property type="entry name" value="Membrane_assoc_protease"/>
</dbReference>
<proteinExistence type="predicted"/>
<evidence type="ECO:0000256" key="4">
    <source>
        <dbReference type="ARBA" id="ARBA00023136"/>
    </source>
</evidence>
<keyword evidence="3 5" id="KW-1133">Transmembrane helix</keyword>
<dbReference type="EMBL" id="PJNH01000001">
    <property type="protein sequence ID" value="PKR79003.1"/>
    <property type="molecule type" value="Genomic_DNA"/>
</dbReference>
<evidence type="ECO:0000259" key="6">
    <source>
        <dbReference type="Pfam" id="PF01957"/>
    </source>
</evidence>
<feature type="transmembrane region" description="Helical" evidence="5">
    <location>
        <begin position="54"/>
        <end position="71"/>
    </location>
</feature>
<dbReference type="RefSeq" id="WP_101330747.1">
    <property type="nucleotide sequence ID" value="NZ_PJNH01000001.1"/>
</dbReference>
<dbReference type="OrthoDB" id="9806253at2"/>
<keyword evidence="8" id="KW-1185">Reference proteome</keyword>